<evidence type="ECO:0000259" key="1">
    <source>
        <dbReference type="Pfam" id="PF01261"/>
    </source>
</evidence>
<proteinExistence type="predicted"/>
<dbReference type="InterPro" id="IPR036237">
    <property type="entry name" value="Xyl_isomerase-like_sf"/>
</dbReference>
<name>A0A167TH39_9HYPO</name>
<dbReference type="PANTHER" id="PTHR12110:SF56">
    <property type="entry name" value="DEHYDRATASE, PUTATIVE (AFU_ORTHOLOGUE AFUA_6G08740)-RELATED"/>
    <property type="match status" value="1"/>
</dbReference>
<dbReference type="EMBL" id="AZHD01000009">
    <property type="protein sequence ID" value="OAA60599.1"/>
    <property type="molecule type" value="Genomic_DNA"/>
</dbReference>
<dbReference type="SUPFAM" id="SSF51658">
    <property type="entry name" value="Xylose isomerase-like"/>
    <property type="match status" value="1"/>
</dbReference>
<dbReference type="Proteomes" id="UP000076874">
    <property type="component" value="Unassembled WGS sequence"/>
</dbReference>
<dbReference type="OrthoDB" id="5360893at2759"/>
<dbReference type="STRING" id="1081102.A0A167TH39"/>
<protein>
    <submittedName>
        <fullName evidence="2">Xylose isomerase-like, TIM barrel domain protein</fullName>
    </submittedName>
</protein>
<keyword evidence="2" id="KW-0413">Isomerase</keyword>
<comment type="caution">
    <text evidence="2">The sequence shown here is derived from an EMBL/GenBank/DDBJ whole genome shotgun (WGS) entry which is preliminary data.</text>
</comment>
<feature type="domain" description="Xylose isomerase-like TIM barrel" evidence="1">
    <location>
        <begin position="31"/>
        <end position="315"/>
    </location>
</feature>
<dbReference type="PANTHER" id="PTHR12110">
    <property type="entry name" value="HYDROXYPYRUVATE ISOMERASE"/>
    <property type="match status" value="1"/>
</dbReference>
<evidence type="ECO:0000313" key="2">
    <source>
        <dbReference type="EMBL" id="OAA60599.1"/>
    </source>
</evidence>
<keyword evidence="3" id="KW-1185">Reference proteome</keyword>
<dbReference type="InterPro" id="IPR050312">
    <property type="entry name" value="IolE/XylAMocC-like"/>
</dbReference>
<accession>A0A167TH39</accession>
<dbReference type="Pfam" id="PF01261">
    <property type="entry name" value="AP_endonuc_2"/>
    <property type="match status" value="1"/>
</dbReference>
<organism evidence="2 3">
    <name type="scientific">Niveomyces insectorum RCEF 264</name>
    <dbReference type="NCBI Taxonomy" id="1081102"/>
    <lineage>
        <taxon>Eukaryota</taxon>
        <taxon>Fungi</taxon>
        <taxon>Dikarya</taxon>
        <taxon>Ascomycota</taxon>
        <taxon>Pezizomycotina</taxon>
        <taxon>Sordariomycetes</taxon>
        <taxon>Hypocreomycetidae</taxon>
        <taxon>Hypocreales</taxon>
        <taxon>Cordycipitaceae</taxon>
        <taxon>Niveomyces</taxon>
    </lineage>
</organism>
<gene>
    <name evidence="2" type="ORF">SPI_05723</name>
</gene>
<dbReference type="AlphaFoldDB" id="A0A167TH39"/>
<sequence>MASLPPDLAAIPMCFASCSIGLAHHTLHQKIEAIAAAGFGAIELAFPDLKAFASRHFGREIADDDYANLVAAVRAVRDLCAAHQVRVLVVQPFVRFEGWPPGSAERADAFARARGWIAIMDAAGTDILQVGASDAPAIADVPESQLVDDLRELADLLAAKGFRLAYENWCWATRAATWRAAWDLVRQVDRPNVGLCLDTFQSAGGEWGDPTSPSGRVADSNDRWRNSLRALAATVAADKIFYLQISDAYKADPPLDCSPHAKSELRPRCRWSNSYRPLPYDGGNLPIRDFVEAVLATRFRGWFSMEVFDGRFAEKYGNDLARFAKTAMEAHKRLLGEADPGKISGRFE</sequence>
<dbReference type="InterPro" id="IPR013022">
    <property type="entry name" value="Xyl_isomerase-like_TIM-brl"/>
</dbReference>
<evidence type="ECO:0000313" key="3">
    <source>
        <dbReference type="Proteomes" id="UP000076874"/>
    </source>
</evidence>
<dbReference type="GO" id="GO:0016853">
    <property type="term" value="F:isomerase activity"/>
    <property type="evidence" value="ECO:0007669"/>
    <property type="project" value="UniProtKB-KW"/>
</dbReference>
<dbReference type="Gene3D" id="3.20.20.150">
    <property type="entry name" value="Divalent-metal-dependent TIM barrel enzymes"/>
    <property type="match status" value="1"/>
</dbReference>
<reference evidence="2 3" key="1">
    <citation type="journal article" date="2016" name="Genome Biol. Evol.">
        <title>Divergent and convergent evolution of fungal pathogenicity.</title>
        <authorList>
            <person name="Shang Y."/>
            <person name="Xiao G."/>
            <person name="Zheng P."/>
            <person name="Cen K."/>
            <person name="Zhan S."/>
            <person name="Wang C."/>
        </authorList>
    </citation>
    <scope>NUCLEOTIDE SEQUENCE [LARGE SCALE GENOMIC DNA]</scope>
    <source>
        <strain evidence="2 3">RCEF 264</strain>
    </source>
</reference>